<evidence type="ECO:0000259" key="1">
    <source>
        <dbReference type="Pfam" id="PF00549"/>
    </source>
</evidence>
<dbReference type="AlphaFoldDB" id="T0Y427"/>
<reference evidence="2" key="1">
    <citation type="submission" date="2013-08" db="EMBL/GenBank/DDBJ databases">
        <authorList>
            <person name="Mendez C."/>
            <person name="Richter M."/>
            <person name="Ferrer M."/>
            <person name="Sanchez J."/>
        </authorList>
    </citation>
    <scope>NUCLEOTIDE SEQUENCE</scope>
</reference>
<name>T0Y427_9ZZZZ</name>
<dbReference type="EMBL" id="AUZX01015128">
    <property type="protein sequence ID" value="EQD29836.1"/>
    <property type="molecule type" value="Genomic_DNA"/>
</dbReference>
<comment type="caution">
    <text evidence="2">The sequence shown here is derived from an EMBL/GenBank/DDBJ whole genome shotgun (WGS) entry which is preliminary data.</text>
</comment>
<gene>
    <name evidence="2" type="ORF">B1A_20502</name>
</gene>
<dbReference type="InterPro" id="IPR016102">
    <property type="entry name" value="Succinyl-CoA_synth-like"/>
</dbReference>
<dbReference type="InterPro" id="IPR017440">
    <property type="entry name" value="Cit_synth/succinyl-CoA_lig_AS"/>
</dbReference>
<dbReference type="Gene3D" id="3.40.50.261">
    <property type="entry name" value="Succinyl-CoA synthetase domains"/>
    <property type="match status" value="1"/>
</dbReference>
<dbReference type="Pfam" id="PF00549">
    <property type="entry name" value="Ligase_CoA"/>
    <property type="match status" value="1"/>
</dbReference>
<evidence type="ECO:0000313" key="2">
    <source>
        <dbReference type="EMBL" id="EQD29836.1"/>
    </source>
</evidence>
<dbReference type="SUPFAM" id="SSF52210">
    <property type="entry name" value="Succinyl-CoA synthetase domains"/>
    <property type="match status" value="1"/>
</dbReference>
<dbReference type="PROSITE" id="PS00399">
    <property type="entry name" value="SUCCINYL_COA_LIG_2"/>
    <property type="match status" value="1"/>
</dbReference>
<protein>
    <submittedName>
        <fullName evidence="2">Succinyl-CoA synthetase subunit alpha</fullName>
    </submittedName>
</protein>
<dbReference type="PRINTS" id="PR01798">
    <property type="entry name" value="SCOASYNTHASE"/>
</dbReference>
<reference evidence="2" key="2">
    <citation type="journal article" date="2014" name="ISME J.">
        <title>Microbial stratification in low pH oxic and suboxic macroscopic growths along an acid mine drainage.</title>
        <authorList>
            <person name="Mendez-Garcia C."/>
            <person name="Mesa V."/>
            <person name="Sprenger R.R."/>
            <person name="Richter M."/>
            <person name="Diez M.S."/>
            <person name="Solano J."/>
            <person name="Bargiela R."/>
            <person name="Golyshina O.V."/>
            <person name="Manteca A."/>
            <person name="Ramos J.L."/>
            <person name="Gallego J.R."/>
            <person name="Llorente I."/>
            <person name="Martins Dos Santos V.A."/>
            <person name="Jensen O.N."/>
            <person name="Pelaez A.I."/>
            <person name="Sanchez J."/>
            <person name="Ferrer M."/>
        </authorList>
    </citation>
    <scope>NUCLEOTIDE SEQUENCE</scope>
</reference>
<organism evidence="2">
    <name type="scientific">mine drainage metagenome</name>
    <dbReference type="NCBI Taxonomy" id="410659"/>
    <lineage>
        <taxon>unclassified sequences</taxon>
        <taxon>metagenomes</taxon>
        <taxon>ecological metagenomes</taxon>
    </lineage>
</organism>
<dbReference type="GO" id="GO:0004775">
    <property type="term" value="F:succinate-CoA ligase (ADP-forming) activity"/>
    <property type="evidence" value="ECO:0007669"/>
    <property type="project" value="TreeGrafter"/>
</dbReference>
<dbReference type="PANTHER" id="PTHR11117">
    <property type="entry name" value="SUCCINYL-COA LIGASE SUBUNIT ALPHA"/>
    <property type="match status" value="1"/>
</dbReference>
<sequence length="100" mass="10789">MTFIDVLKEFEKDNETQEIVLVGEIGGSNEEIAAKYIKEHVSKKVVAYITGRSAPKGKRMGHAGAIIEKGVGTAESKIKAFAEAGVKIAEYPVDIPSLLE</sequence>
<dbReference type="GO" id="GO:0009361">
    <property type="term" value="C:succinate-CoA ligase complex (ADP-forming)"/>
    <property type="evidence" value="ECO:0007669"/>
    <property type="project" value="TreeGrafter"/>
</dbReference>
<feature type="domain" description="ATP-citrate synthase/succinyl-CoA ligase C-terminal" evidence="1">
    <location>
        <begin position="2"/>
        <end position="86"/>
    </location>
</feature>
<accession>T0Y427</accession>
<dbReference type="GO" id="GO:0006099">
    <property type="term" value="P:tricarboxylic acid cycle"/>
    <property type="evidence" value="ECO:0007669"/>
    <property type="project" value="TreeGrafter"/>
</dbReference>
<proteinExistence type="predicted"/>
<dbReference type="PANTHER" id="PTHR11117:SF2">
    <property type="entry name" value="SUCCINATE--COA LIGASE [ADP_GDP-FORMING] SUBUNIT ALPHA, MITOCHONDRIAL"/>
    <property type="match status" value="1"/>
</dbReference>
<dbReference type="GO" id="GO:0004776">
    <property type="term" value="F:succinate-CoA ligase (GDP-forming) activity"/>
    <property type="evidence" value="ECO:0007669"/>
    <property type="project" value="TreeGrafter"/>
</dbReference>
<dbReference type="InterPro" id="IPR005811">
    <property type="entry name" value="SUCC_ACL_C"/>
</dbReference>